<evidence type="ECO:0000313" key="4">
    <source>
        <dbReference type="Proteomes" id="UP000002774"/>
    </source>
</evidence>
<keyword evidence="4" id="KW-1185">Reference proteome</keyword>
<dbReference type="InterPro" id="IPR036378">
    <property type="entry name" value="FAS1_dom_sf"/>
</dbReference>
<evidence type="ECO:0000313" key="3">
    <source>
        <dbReference type="EMBL" id="EHQ31141.1"/>
    </source>
</evidence>
<feature type="domain" description="FAS1" evidence="2">
    <location>
        <begin position="37"/>
        <end position="176"/>
    </location>
</feature>
<dbReference type="InterPro" id="IPR050904">
    <property type="entry name" value="Adhesion/Biosynth-related"/>
</dbReference>
<proteinExistence type="predicted"/>
<evidence type="ECO:0000259" key="2">
    <source>
        <dbReference type="PROSITE" id="PS50213"/>
    </source>
</evidence>
<feature type="domain" description="FAS1" evidence="2">
    <location>
        <begin position="180"/>
        <end position="347"/>
    </location>
</feature>
<dbReference type="InterPro" id="IPR000782">
    <property type="entry name" value="FAS1_domain"/>
</dbReference>
<dbReference type="GO" id="GO:0005615">
    <property type="term" value="C:extracellular space"/>
    <property type="evidence" value="ECO:0007669"/>
    <property type="project" value="TreeGrafter"/>
</dbReference>
<gene>
    <name evidence="3" type="ORF">Mucpa_7098</name>
</gene>
<name>H1Y9V8_9SPHI</name>
<dbReference type="Proteomes" id="UP000002774">
    <property type="component" value="Chromosome"/>
</dbReference>
<organism evidence="3 4">
    <name type="scientific">Mucilaginibacter paludis DSM 18603</name>
    <dbReference type="NCBI Taxonomy" id="714943"/>
    <lineage>
        <taxon>Bacteria</taxon>
        <taxon>Pseudomonadati</taxon>
        <taxon>Bacteroidota</taxon>
        <taxon>Sphingobacteriia</taxon>
        <taxon>Sphingobacteriales</taxon>
        <taxon>Sphingobacteriaceae</taxon>
        <taxon>Mucilaginibacter</taxon>
    </lineage>
</organism>
<dbReference type="OrthoDB" id="1144324at2"/>
<dbReference type="PROSITE" id="PS50213">
    <property type="entry name" value="FAS1"/>
    <property type="match status" value="2"/>
</dbReference>
<keyword evidence="1" id="KW-1133">Transmembrane helix</keyword>
<dbReference type="PANTHER" id="PTHR10900">
    <property type="entry name" value="PERIOSTIN-RELATED"/>
    <property type="match status" value="1"/>
</dbReference>
<protein>
    <submittedName>
        <fullName evidence="3">Beta-Ig-H3/fasciclin</fullName>
    </submittedName>
</protein>
<keyword evidence="1" id="KW-0472">Membrane</keyword>
<dbReference type="EMBL" id="CM001403">
    <property type="protein sequence ID" value="EHQ31141.1"/>
    <property type="molecule type" value="Genomic_DNA"/>
</dbReference>
<sequence>MERKINIRLSAMFISAMLMFGIWGCVRESIQHTTSDTVNITQYLGKYPAKFSLLSQILTVSETASFLKAYGSYTLFAPTDDAIRAYLKTMGKSNVQDISGAAWKDFVRFHLLADSVPTSRFTDGKLPTLTMYGQYLITLATNTNGITQIVVNRQANISQANISVGNGIIHVVDHVLTPAALTVAQTIEANPKYSIFTQALKETTLYDSLNLATANNPDAARKFLTVIAESDDVFKAAGITSYAALKAKYSKTGSPQTPTDSLHLFMDYHILYGAQYLADIITQAAWPTLAPAQVITSKLSGTTVLINDDDFNGVHEQGQVLTRDFSDVTATNGVINDAATHFGIKVRNPYPVYWDVETLPEITKNTSVYQQPGIYTYTTDEVKAMPNIKFASVTSKFAYYGSSQTVSKASHGKDVLHVPLGTSGDPVWVEFKTPLLIRGTYKVWVCIYAQQQGSAPATEASVSMSADTINFKPLANARTINFATKRPGLKKTVNGSSVDDPDGEEAIGFKTYMASTSGPQVGRLVGVVTIGQSGQYWIRFTAVNGGQQTNNIDMIHFIPLGMDQQYPKWNPDNSVINRP</sequence>
<dbReference type="Gene3D" id="2.30.180.10">
    <property type="entry name" value="FAS1 domain"/>
    <property type="match status" value="2"/>
</dbReference>
<dbReference type="RefSeq" id="WP_008513376.1">
    <property type="nucleotide sequence ID" value="NZ_CM001403.1"/>
</dbReference>
<keyword evidence="1" id="KW-0812">Transmembrane</keyword>
<feature type="transmembrane region" description="Helical" evidence="1">
    <location>
        <begin position="7"/>
        <end position="24"/>
    </location>
</feature>
<dbReference type="SUPFAM" id="SSF82153">
    <property type="entry name" value="FAS1 domain"/>
    <property type="match status" value="2"/>
</dbReference>
<dbReference type="STRING" id="714943.Mucpa_7098"/>
<dbReference type="AlphaFoldDB" id="H1Y9V8"/>
<evidence type="ECO:0000256" key="1">
    <source>
        <dbReference type="SAM" id="Phobius"/>
    </source>
</evidence>
<accession>H1Y9V8</accession>
<dbReference type="HOGENOM" id="CLU_484670_0_0_10"/>
<dbReference type="SMART" id="SM00554">
    <property type="entry name" value="FAS1"/>
    <property type="match status" value="1"/>
</dbReference>
<reference evidence="3" key="1">
    <citation type="submission" date="2011-09" db="EMBL/GenBank/DDBJ databases">
        <title>The permanent draft genome of Mucilaginibacter paludis DSM 18603.</title>
        <authorList>
            <consortium name="US DOE Joint Genome Institute (JGI-PGF)"/>
            <person name="Lucas S."/>
            <person name="Han J."/>
            <person name="Lapidus A."/>
            <person name="Bruce D."/>
            <person name="Goodwin L."/>
            <person name="Pitluck S."/>
            <person name="Peters L."/>
            <person name="Kyrpides N."/>
            <person name="Mavromatis K."/>
            <person name="Ivanova N."/>
            <person name="Mikhailova N."/>
            <person name="Held B."/>
            <person name="Detter J.C."/>
            <person name="Tapia R."/>
            <person name="Han C."/>
            <person name="Land M."/>
            <person name="Hauser L."/>
            <person name="Markowitz V."/>
            <person name="Cheng J.-F."/>
            <person name="Hugenholtz P."/>
            <person name="Woyke T."/>
            <person name="Wu D."/>
            <person name="Tindall B."/>
            <person name="Brambilla E."/>
            <person name="Klenk H.-P."/>
            <person name="Eisen J.A."/>
        </authorList>
    </citation>
    <scope>NUCLEOTIDE SEQUENCE [LARGE SCALE GENOMIC DNA]</scope>
    <source>
        <strain evidence="3">DSM 18603</strain>
    </source>
</reference>
<dbReference type="PANTHER" id="PTHR10900:SF77">
    <property type="entry name" value="FI19380P1"/>
    <property type="match status" value="1"/>
</dbReference>
<dbReference type="eggNOG" id="COG2335">
    <property type="taxonomic scope" value="Bacteria"/>
</dbReference>
<dbReference type="Pfam" id="PF02469">
    <property type="entry name" value="Fasciclin"/>
    <property type="match status" value="1"/>
</dbReference>